<dbReference type="PANTHER" id="PTHR23426">
    <property type="entry name" value="FERREDOXIN/ADRENODOXIN"/>
    <property type="match status" value="1"/>
</dbReference>
<dbReference type="InterPro" id="IPR036010">
    <property type="entry name" value="2Fe-2S_ferredoxin-like_sf"/>
</dbReference>
<evidence type="ECO:0000313" key="9">
    <source>
        <dbReference type="EMBL" id="GIZ47963.1"/>
    </source>
</evidence>
<evidence type="ECO:0000256" key="2">
    <source>
        <dbReference type="ARBA" id="ARBA00022714"/>
    </source>
</evidence>
<evidence type="ECO:0000256" key="4">
    <source>
        <dbReference type="ARBA" id="ARBA00023004"/>
    </source>
</evidence>
<feature type="compositionally biased region" description="Polar residues" evidence="7">
    <location>
        <begin position="32"/>
        <end position="41"/>
    </location>
</feature>
<dbReference type="SUPFAM" id="SSF54292">
    <property type="entry name" value="2Fe-2S ferredoxin-like"/>
    <property type="match status" value="1"/>
</dbReference>
<dbReference type="GO" id="GO:0046872">
    <property type="term" value="F:metal ion binding"/>
    <property type="evidence" value="ECO:0007669"/>
    <property type="project" value="UniProtKB-KW"/>
</dbReference>
<feature type="domain" description="2Fe-2S ferredoxin-type" evidence="8">
    <location>
        <begin position="107"/>
        <end position="210"/>
    </location>
</feature>
<keyword evidence="2" id="KW-0001">2Fe-2S</keyword>
<evidence type="ECO:0000313" key="10">
    <source>
        <dbReference type="Proteomes" id="UP000825890"/>
    </source>
</evidence>
<dbReference type="GO" id="GO:0005739">
    <property type="term" value="C:mitochondrion"/>
    <property type="evidence" value="ECO:0007669"/>
    <property type="project" value="TreeGrafter"/>
</dbReference>
<dbReference type="PROSITE" id="PS51085">
    <property type="entry name" value="2FE2S_FER_2"/>
    <property type="match status" value="1"/>
</dbReference>
<dbReference type="EMBL" id="BOLY01000007">
    <property type="protein sequence ID" value="GIZ47963.1"/>
    <property type="molecule type" value="Genomic_DNA"/>
</dbReference>
<dbReference type="CDD" id="cd00207">
    <property type="entry name" value="fer2"/>
    <property type="match status" value="1"/>
</dbReference>
<feature type="region of interest" description="Disordered" evidence="7">
    <location>
        <begin position="86"/>
        <end position="106"/>
    </location>
</feature>
<dbReference type="GeneID" id="68296613"/>
<protein>
    <recommendedName>
        <fullName evidence="8">2Fe-2S ferredoxin-type domain-containing protein</fullName>
    </recommendedName>
</protein>
<feature type="compositionally biased region" description="Low complexity" evidence="7">
    <location>
        <begin position="42"/>
        <end position="59"/>
    </location>
</feature>
<reference evidence="9 10" key="1">
    <citation type="submission" date="2021-01" db="EMBL/GenBank/DDBJ databases">
        <title>Cercospora kikuchii MAFF 305040 whole genome shotgun sequence.</title>
        <authorList>
            <person name="Kashiwa T."/>
            <person name="Suzuki T."/>
        </authorList>
    </citation>
    <scope>NUCLEOTIDE SEQUENCE [LARGE SCALE GENOMIC DNA]</scope>
    <source>
        <strain evidence="9 10">MAFF 305040</strain>
    </source>
</reference>
<dbReference type="InterPro" id="IPR018298">
    <property type="entry name" value="Adrenodoxin_Fe-S_BS"/>
</dbReference>
<feature type="region of interest" description="Disordered" evidence="7">
    <location>
        <begin position="17"/>
        <end position="59"/>
    </location>
</feature>
<keyword evidence="3" id="KW-0479">Metal-binding</keyword>
<evidence type="ECO:0000256" key="3">
    <source>
        <dbReference type="ARBA" id="ARBA00022723"/>
    </source>
</evidence>
<gene>
    <name evidence="9" type="ORF">CKM354_001103800</name>
</gene>
<dbReference type="Pfam" id="PF00111">
    <property type="entry name" value="Fer2"/>
    <property type="match status" value="1"/>
</dbReference>
<comment type="cofactor">
    <cofactor evidence="6">
        <name>[2Fe-2S] cluster</name>
        <dbReference type="ChEBI" id="CHEBI:190135"/>
    </cofactor>
</comment>
<evidence type="ECO:0000256" key="6">
    <source>
        <dbReference type="ARBA" id="ARBA00034078"/>
    </source>
</evidence>
<dbReference type="RefSeq" id="XP_044662450.1">
    <property type="nucleotide sequence ID" value="XM_044806515.1"/>
</dbReference>
<evidence type="ECO:0000259" key="8">
    <source>
        <dbReference type="PROSITE" id="PS51085"/>
    </source>
</evidence>
<keyword evidence="4" id="KW-0408">Iron</keyword>
<proteinExistence type="inferred from homology"/>
<dbReference type="OrthoDB" id="268593at2759"/>
<dbReference type="PRINTS" id="PR00355">
    <property type="entry name" value="ADRENODOXIN"/>
</dbReference>
<dbReference type="GO" id="GO:0009055">
    <property type="term" value="F:electron transfer activity"/>
    <property type="evidence" value="ECO:0007669"/>
    <property type="project" value="TreeGrafter"/>
</dbReference>
<dbReference type="GO" id="GO:0140647">
    <property type="term" value="P:P450-containing electron transport chain"/>
    <property type="evidence" value="ECO:0007669"/>
    <property type="project" value="InterPro"/>
</dbReference>
<dbReference type="GO" id="GO:0051537">
    <property type="term" value="F:2 iron, 2 sulfur cluster binding"/>
    <property type="evidence" value="ECO:0007669"/>
    <property type="project" value="UniProtKB-KW"/>
</dbReference>
<dbReference type="InterPro" id="IPR001041">
    <property type="entry name" value="2Fe-2S_ferredoxin-type"/>
</dbReference>
<evidence type="ECO:0000256" key="7">
    <source>
        <dbReference type="SAM" id="MobiDB-lite"/>
    </source>
</evidence>
<keyword evidence="10" id="KW-1185">Reference proteome</keyword>
<dbReference type="PROSITE" id="PS00814">
    <property type="entry name" value="ADX"/>
    <property type="match status" value="1"/>
</dbReference>
<dbReference type="InterPro" id="IPR012675">
    <property type="entry name" value="Beta-grasp_dom_sf"/>
</dbReference>
<dbReference type="AlphaFoldDB" id="A0A9P3CS64"/>
<dbReference type="PANTHER" id="PTHR23426:SF65">
    <property type="entry name" value="FERREDOXIN-2, MITOCHONDRIAL"/>
    <property type="match status" value="1"/>
</dbReference>
<sequence length="222" mass="24540">MASRAVCTTASSTFSMTTRARPRDIPKCRRQAIQSRGLRTQASSRASASSRSSWSNASRQLTFTESSQARWTNPIQRNALAQTQRTFASSSIRQHGDLTPPKPGEERKVTFIDKEGKDWTFEVADGDNLLDIAQANDLEMEGACGGSCACSTCHVIVRDEEMFDKMEEPSDDENDMLDLAFGLTETSRLGCQVVMSKELDGLVIKLPSMTRNLQASDFAEKK</sequence>
<keyword evidence="5" id="KW-0411">Iron-sulfur</keyword>
<comment type="caution">
    <text evidence="9">The sequence shown here is derived from an EMBL/GenBank/DDBJ whole genome shotgun (WGS) entry which is preliminary data.</text>
</comment>
<accession>A0A9P3CS64</accession>
<evidence type="ECO:0000256" key="1">
    <source>
        <dbReference type="ARBA" id="ARBA00010914"/>
    </source>
</evidence>
<dbReference type="InterPro" id="IPR001055">
    <property type="entry name" value="Adrenodoxin-like"/>
</dbReference>
<name>A0A9P3CS64_9PEZI</name>
<dbReference type="Proteomes" id="UP000825890">
    <property type="component" value="Unassembled WGS sequence"/>
</dbReference>
<dbReference type="Gene3D" id="3.10.20.30">
    <property type="match status" value="1"/>
</dbReference>
<comment type="similarity">
    <text evidence="1">Belongs to the adrenodoxin/putidaredoxin family.</text>
</comment>
<organism evidence="9 10">
    <name type="scientific">Cercospora kikuchii</name>
    <dbReference type="NCBI Taxonomy" id="84275"/>
    <lineage>
        <taxon>Eukaryota</taxon>
        <taxon>Fungi</taxon>
        <taxon>Dikarya</taxon>
        <taxon>Ascomycota</taxon>
        <taxon>Pezizomycotina</taxon>
        <taxon>Dothideomycetes</taxon>
        <taxon>Dothideomycetidae</taxon>
        <taxon>Mycosphaerellales</taxon>
        <taxon>Mycosphaerellaceae</taxon>
        <taxon>Cercospora</taxon>
    </lineage>
</organism>
<evidence type="ECO:0000256" key="5">
    <source>
        <dbReference type="ARBA" id="ARBA00023014"/>
    </source>
</evidence>